<evidence type="ECO:0000313" key="2">
    <source>
        <dbReference type="Proteomes" id="UP000198649"/>
    </source>
</evidence>
<dbReference type="AlphaFoldDB" id="A0A1I3E287"/>
<name>A0A1I3E287_9ACTN</name>
<organism evidence="1 2">
    <name type="scientific">Nocardioides psychrotolerans</name>
    <dbReference type="NCBI Taxonomy" id="1005945"/>
    <lineage>
        <taxon>Bacteria</taxon>
        <taxon>Bacillati</taxon>
        <taxon>Actinomycetota</taxon>
        <taxon>Actinomycetes</taxon>
        <taxon>Propionibacteriales</taxon>
        <taxon>Nocardioidaceae</taxon>
        <taxon>Nocardioides</taxon>
    </lineage>
</organism>
<sequence>MAAATVVTAAPAQAEVRADSTVTVRGTSFPEAGVGFAYVGCDSLHERGAETLAPTIGFGPALPPTGMRSLGYDLEGGSAMGALFSVDSLLDTTTASLAAYAEDGGSGVAYVGYQAPADGGTSSAWFGRADLVLAPGGWQEVDATDLFYLWSKHDMTTGALLEQGPELPSDVATFTAAHGGDAPGLFTLGYGCDGAPFNMDTLRLGSPGDVTTYDLEGMTTATDMTGERAAITAGEQLALRGALRVTEGGTRVPGSSLILEQQAFGTTFWETVDVVDGAEPTVTVEPLRRTLYRWRFVDRPLAQGSVSLPFVVEVAPDVDARIDGDRVVGSAIPAEPGTPVTLWRSVEGPLGGEATEAVARGLVGEAGAFELALPEGRGRFFVTLPAAPGSLAGTSAIVLPQG</sequence>
<dbReference type="Proteomes" id="UP000198649">
    <property type="component" value="Unassembled WGS sequence"/>
</dbReference>
<evidence type="ECO:0000313" key="1">
    <source>
        <dbReference type="EMBL" id="SFH93076.1"/>
    </source>
</evidence>
<accession>A0A1I3E287</accession>
<reference evidence="1 2" key="1">
    <citation type="submission" date="2016-10" db="EMBL/GenBank/DDBJ databases">
        <authorList>
            <person name="de Groot N.N."/>
        </authorList>
    </citation>
    <scope>NUCLEOTIDE SEQUENCE [LARGE SCALE GENOMIC DNA]</scope>
    <source>
        <strain evidence="1 2">CGMCC 1.11156</strain>
    </source>
</reference>
<protein>
    <recommendedName>
        <fullName evidence="3">Htaa protein</fullName>
    </recommendedName>
</protein>
<dbReference type="EMBL" id="FOQG01000003">
    <property type="protein sequence ID" value="SFH93076.1"/>
    <property type="molecule type" value="Genomic_DNA"/>
</dbReference>
<proteinExistence type="predicted"/>
<evidence type="ECO:0008006" key="3">
    <source>
        <dbReference type="Google" id="ProtNLM"/>
    </source>
</evidence>
<dbReference type="STRING" id="1005945.SAMN05216561_103187"/>
<keyword evidence="2" id="KW-1185">Reference proteome</keyword>
<gene>
    <name evidence="1" type="ORF">SAMN05216561_103187</name>
</gene>